<feature type="domain" description="C2H2-type" evidence="11">
    <location>
        <begin position="198"/>
        <end position="225"/>
    </location>
</feature>
<feature type="domain" description="C2H2-type" evidence="11">
    <location>
        <begin position="226"/>
        <end position="253"/>
    </location>
</feature>
<dbReference type="OrthoDB" id="427030at2759"/>
<evidence type="ECO:0000256" key="5">
    <source>
        <dbReference type="ARBA" id="ARBA00022833"/>
    </source>
</evidence>
<dbReference type="PROSITE" id="PS50157">
    <property type="entry name" value="ZINC_FINGER_C2H2_2"/>
    <property type="match status" value="4"/>
</dbReference>
<evidence type="ECO:0000256" key="8">
    <source>
        <dbReference type="ARBA" id="ARBA00023163"/>
    </source>
</evidence>
<feature type="domain" description="C2H2-type" evidence="11">
    <location>
        <begin position="169"/>
        <end position="197"/>
    </location>
</feature>
<protein>
    <recommendedName>
        <fullName evidence="11">C2H2-type domain-containing protein</fullName>
    </recommendedName>
</protein>
<dbReference type="InterPro" id="IPR036236">
    <property type="entry name" value="Znf_C2H2_sf"/>
</dbReference>
<organism evidence="12 13">
    <name type="scientific">Falco tinnunculus</name>
    <name type="common">Common kestrel</name>
    <dbReference type="NCBI Taxonomy" id="100819"/>
    <lineage>
        <taxon>Eukaryota</taxon>
        <taxon>Metazoa</taxon>
        <taxon>Chordata</taxon>
        <taxon>Craniata</taxon>
        <taxon>Vertebrata</taxon>
        <taxon>Euteleostomi</taxon>
        <taxon>Archelosauria</taxon>
        <taxon>Archosauria</taxon>
        <taxon>Dinosauria</taxon>
        <taxon>Saurischia</taxon>
        <taxon>Theropoda</taxon>
        <taxon>Coelurosauria</taxon>
        <taxon>Aves</taxon>
        <taxon>Neognathae</taxon>
        <taxon>Neoaves</taxon>
        <taxon>Telluraves</taxon>
        <taxon>Australaves</taxon>
        <taxon>Falconiformes</taxon>
        <taxon>Falconidae</taxon>
        <taxon>Falco</taxon>
    </lineage>
</organism>
<dbReference type="PANTHER" id="PTHR23226">
    <property type="entry name" value="ZINC FINGER AND SCAN DOMAIN-CONTAINING"/>
    <property type="match status" value="1"/>
</dbReference>
<reference evidence="12" key="2">
    <citation type="submission" date="2025-09" db="UniProtKB">
        <authorList>
            <consortium name="Ensembl"/>
        </authorList>
    </citation>
    <scope>IDENTIFICATION</scope>
</reference>
<dbReference type="SMART" id="SM00355">
    <property type="entry name" value="ZnF_C2H2"/>
    <property type="match status" value="4"/>
</dbReference>
<dbReference type="GO" id="GO:0003677">
    <property type="term" value="F:DNA binding"/>
    <property type="evidence" value="ECO:0007669"/>
    <property type="project" value="UniProtKB-KW"/>
</dbReference>
<dbReference type="GO" id="GO:0005634">
    <property type="term" value="C:nucleus"/>
    <property type="evidence" value="ECO:0007669"/>
    <property type="project" value="UniProtKB-SubCell"/>
</dbReference>
<sequence length="267" mass="31072">MSWEWRGGGSRGMSWCSLKSEKYRVVGVGREADMLMREAKVHPRSMGSWHLGEVRCHGMQCRSAHAGEEGFLRQQRQRTRAEDRTHVAKERFKQNQNAKAHTSVPAMDKVYSSPRHMKSIDANGSCKPSQRDCPQGRLYKCEKCQEYFSQKKTLIVHRRVHLGRSGRIFWCSYCGKTFTHPSELLQHQRMTHTGERPYKCSECDKSYRRKDYLLNHQRRHSGEGLFQCPLCRKRFVLRRSLMKHQETHMQETHLTLAGCCLGCVGAV</sequence>
<dbReference type="InterPro" id="IPR013087">
    <property type="entry name" value="Znf_C2H2_type"/>
</dbReference>
<evidence type="ECO:0000259" key="11">
    <source>
        <dbReference type="PROSITE" id="PS50157"/>
    </source>
</evidence>
<keyword evidence="13" id="KW-1185">Reference proteome</keyword>
<comment type="subcellular location">
    <subcellularLocation>
        <location evidence="1">Nucleus</location>
    </subcellularLocation>
</comment>
<evidence type="ECO:0000313" key="12">
    <source>
        <dbReference type="Ensembl" id="ENSFTIP00000016643.1"/>
    </source>
</evidence>
<dbReference type="Ensembl" id="ENSFTIT00000017343.1">
    <property type="protein sequence ID" value="ENSFTIP00000016643.1"/>
    <property type="gene ID" value="ENSFTIG00000011014.1"/>
</dbReference>
<dbReference type="AlphaFoldDB" id="A0A8C4XRG0"/>
<keyword evidence="5" id="KW-0862">Zinc</keyword>
<dbReference type="SUPFAM" id="SSF57667">
    <property type="entry name" value="beta-beta-alpha zinc fingers"/>
    <property type="match status" value="2"/>
</dbReference>
<keyword evidence="4 10" id="KW-0863">Zinc-finger</keyword>
<reference evidence="12" key="1">
    <citation type="submission" date="2025-08" db="UniProtKB">
        <authorList>
            <consortium name="Ensembl"/>
        </authorList>
    </citation>
    <scope>IDENTIFICATION</scope>
</reference>
<evidence type="ECO:0000256" key="6">
    <source>
        <dbReference type="ARBA" id="ARBA00023015"/>
    </source>
</evidence>
<dbReference type="FunFam" id="3.30.160.60:FF:000358">
    <property type="entry name" value="zinc finger protein 24"/>
    <property type="match status" value="1"/>
</dbReference>
<proteinExistence type="predicted"/>
<evidence type="ECO:0000256" key="2">
    <source>
        <dbReference type="ARBA" id="ARBA00022723"/>
    </source>
</evidence>
<evidence type="ECO:0000256" key="1">
    <source>
        <dbReference type="ARBA" id="ARBA00004123"/>
    </source>
</evidence>
<keyword evidence="3" id="KW-0677">Repeat</keyword>
<dbReference type="Gene3D" id="3.30.160.60">
    <property type="entry name" value="Classic Zinc Finger"/>
    <property type="match status" value="4"/>
</dbReference>
<dbReference type="FunFam" id="3.30.160.60:FF:000965">
    <property type="entry name" value="Neurotrophin receptor-interacting factor homolog"/>
    <property type="match status" value="1"/>
</dbReference>
<evidence type="ECO:0000256" key="3">
    <source>
        <dbReference type="ARBA" id="ARBA00022737"/>
    </source>
</evidence>
<dbReference type="FunFam" id="3.30.160.60:FF:000003">
    <property type="entry name" value="Zinc finger protein 3 homolog"/>
    <property type="match status" value="1"/>
</dbReference>
<keyword evidence="2" id="KW-0479">Metal-binding</keyword>
<evidence type="ECO:0000256" key="10">
    <source>
        <dbReference type="PROSITE-ProRule" id="PRU00042"/>
    </source>
</evidence>
<keyword evidence="6" id="KW-0805">Transcription regulation</keyword>
<dbReference type="OMA" id="HMKSIDA"/>
<keyword evidence="8" id="KW-0804">Transcription</keyword>
<feature type="domain" description="C2H2-type" evidence="11">
    <location>
        <begin position="139"/>
        <end position="166"/>
    </location>
</feature>
<keyword evidence="9" id="KW-0539">Nucleus</keyword>
<evidence type="ECO:0000256" key="4">
    <source>
        <dbReference type="ARBA" id="ARBA00022771"/>
    </source>
</evidence>
<accession>A0A8C4XRG0</accession>
<name>A0A8C4XRG0_FALTI</name>
<evidence type="ECO:0000256" key="7">
    <source>
        <dbReference type="ARBA" id="ARBA00023125"/>
    </source>
</evidence>
<keyword evidence="7" id="KW-0238">DNA-binding</keyword>
<evidence type="ECO:0000256" key="9">
    <source>
        <dbReference type="ARBA" id="ARBA00023242"/>
    </source>
</evidence>
<dbReference type="GO" id="GO:0008270">
    <property type="term" value="F:zinc ion binding"/>
    <property type="evidence" value="ECO:0007669"/>
    <property type="project" value="UniProtKB-KW"/>
</dbReference>
<evidence type="ECO:0000313" key="13">
    <source>
        <dbReference type="Proteomes" id="UP000694562"/>
    </source>
</evidence>
<dbReference type="Proteomes" id="UP000694562">
    <property type="component" value="Unplaced"/>
</dbReference>
<dbReference type="PROSITE" id="PS00028">
    <property type="entry name" value="ZINC_FINGER_C2H2_1"/>
    <property type="match status" value="4"/>
</dbReference>
<dbReference type="Pfam" id="PF00096">
    <property type="entry name" value="zf-C2H2"/>
    <property type="match status" value="4"/>
</dbReference>